<sequence>MIVTAARQVDLTVHQNPLRERSCSNIMSSPSLQTRHSMQHHKSHQSRDTITAPQPVDHEKLRLLEYQRAHTLKLMLEKEQTYVESLRSKLARCTTPNIESKIQQDLVGAEKRVHKLQMELEQEVIINFNLSVFSKLLQL</sequence>
<dbReference type="GO" id="GO:0001664">
    <property type="term" value="F:G protein-coupled receptor binding"/>
    <property type="evidence" value="ECO:0007669"/>
    <property type="project" value="TreeGrafter"/>
</dbReference>
<comment type="caution">
    <text evidence="2">The sequence shown here is derived from an EMBL/GenBank/DDBJ whole genome shotgun (WGS) entry which is preliminary data.</text>
</comment>
<dbReference type="PANTHER" id="PTHR45872">
    <property type="entry name" value="RHO GUANINE NUCLEOTIDE EXCHANGE FACTOR 2, ISOFORM D"/>
    <property type="match status" value="1"/>
</dbReference>
<dbReference type="Proteomes" id="UP001461498">
    <property type="component" value="Unassembled WGS sequence"/>
</dbReference>
<organism evidence="2 3">
    <name type="scientific">Rhynocoris fuscipes</name>
    <dbReference type="NCBI Taxonomy" id="488301"/>
    <lineage>
        <taxon>Eukaryota</taxon>
        <taxon>Metazoa</taxon>
        <taxon>Ecdysozoa</taxon>
        <taxon>Arthropoda</taxon>
        <taxon>Hexapoda</taxon>
        <taxon>Insecta</taxon>
        <taxon>Pterygota</taxon>
        <taxon>Neoptera</taxon>
        <taxon>Paraneoptera</taxon>
        <taxon>Hemiptera</taxon>
        <taxon>Heteroptera</taxon>
        <taxon>Panheteroptera</taxon>
        <taxon>Cimicomorpha</taxon>
        <taxon>Reduviidae</taxon>
        <taxon>Harpactorinae</taxon>
        <taxon>Harpactorini</taxon>
        <taxon>Rhynocoris</taxon>
    </lineage>
</organism>
<name>A0AAW1DLE0_9HEMI</name>
<dbReference type="PANTHER" id="PTHR45872:SF2">
    <property type="entry name" value="RHO GUANINE NUCLEOTIDE EXCHANGE FACTOR 2, ISOFORM D"/>
    <property type="match status" value="1"/>
</dbReference>
<feature type="compositionally biased region" description="Polar residues" evidence="1">
    <location>
        <begin position="24"/>
        <end position="36"/>
    </location>
</feature>
<evidence type="ECO:0000256" key="1">
    <source>
        <dbReference type="SAM" id="MobiDB-lite"/>
    </source>
</evidence>
<gene>
    <name evidence="2" type="ORF">O3M35_005678</name>
</gene>
<evidence type="ECO:0008006" key="4">
    <source>
        <dbReference type="Google" id="ProtNLM"/>
    </source>
</evidence>
<dbReference type="GO" id="GO:0007186">
    <property type="term" value="P:G protein-coupled receptor signaling pathway"/>
    <property type="evidence" value="ECO:0007669"/>
    <property type="project" value="TreeGrafter"/>
</dbReference>
<feature type="region of interest" description="Disordered" evidence="1">
    <location>
        <begin position="24"/>
        <end position="53"/>
    </location>
</feature>
<accession>A0AAW1DLE0</accession>
<dbReference type="GO" id="GO:0005737">
    <property type="term" value="C:cytoplasm"/>
    <property type="evidence" value="ECO:0007669"/>
    <property type="project" value="TreeGrafter"/>
</dbReference>
<evidence type="ECO:0000313" key="2">
    <source>
        <dbReference type="EMBL" id="KAK9511028.1"/>
    </source>
</evidence>
<proteinExistence type="predicted"/>
<evidence type="ECO:0000313" key="3">
    <source>
        <dbReference type="Proteomes" id="UP001461498"/>
    </source>
</evidence>
<dbReference type="GO" id="GO:0005085">
    <property type="term" value="F:guanyl-nucleotide exchange factor activity"/>
    <property type="evidence" value="ECO:0007669"/>
    <property type="project" value="TreeGrafter"/>
</dbReference>
<protein>
    <recommendedName>
        <fullName evidence="4">DH domain-containing protein</fullName>
    </recommendedName>
</protein>
<reference evidence="2 3" key="1">
    <citation type="submission" date="2022-12" db="EMBL/GenBank/DDBJ databases">
        <title>Chromosome-level genome assembly of true bugs.</title>
        <authorList>
            <person name="Ma L."/>
            <person name="Li H."/>
        </authorList>
    </citation>
    <scope>NUCLEOTIDE SEQUENCE [LARGE SCALE GENOMIC DNA]</scope>
    <source>
        <strain evidence="2">Lab_2022b</strain>
    </source>
</reference>
<keyword evidence="3" id="KW-1185">Reference proteome</keyword>
<dbReference type="AlphaFoldDB" id="A0AAW1DLE0"/>
<dbReference type="EMBL" id="JAPXFL010000002">
    <property type="protein sequence ID" value="KAK9511028.1"/>
    <property type="molecule type" value="Genomic_DNA"/>
</dbReference>